<dbReference type="AlphaFoldDB" id="A0A3P1V3E4"/>
<feature type="domain" description="MaoC-like" evidence="3">
    <location>
        <begin position="210"/>
        <end position="295"/>
    </location>
</feature>
<proteinExistence type="inferred from homology"/>
<dbReference type="InterPro" id="IPR002539">
    <property type="entry name" value="MaoC-like_dom"/>
</dbReference>
<evidence type="ECO:0000256" key="2">
    <source>
        <dbReference type="SAM" id="MobiDB-lite"/>
    </source>
</evidence>
<sequence length="318" mass="32617">MAGAGGAEDVQRGLGRASSIEQVSPDHPDDARAQALAAALLPILRRAREAACAGPRPADGGAPWPVGAIHDAVQQPQGLAAAARRGAQGILPAVIALEELHGAITPWDGLLHRRCAQRLLAAAREEHSPSGAGGAARGSEGAGAPHRAGAPEVSVVRRSGWELIRTRSTVHVLGGTWLVRHELARRLDAVEHAAAAATAAPGCPRREGARRTALQLTLSRQDLRAWAHSSGDGNALHLRSGAAAQAGLAVGASAVIAHGLLIGALSLALVPRGGAAAPDDLLRFPAPVEVPRTGTAPLRLDPDGSCMNDENKLVLLRD</sequence>
<feature type="region of interest" description="Disordered" evidence="2">
    <location>
        <begin position="1"/>
        <end position="28"/>
    </location>
</feature>
<comment type="similarity">
    <text evidence="1">Belongs to the enoyl-CoA hydratase/isomerase family.</text>
</comment>
<keyword evidence="5" id="KW-1185">Reference proteome</keyword>
<dbReference type="Gene3D" id="3.10.129.10">
    <property type="entry name" value="Hotdog Thioesterase"/>
    <property type="match status" value="1"/>
</dbReference>
<evidence type="ECO:0000259" key="3">
    <source>
        <dbReference type="Pfam" id="PF01575"/>
    </source>
</evidence>
<evidence type="ECO:0000313" key="4">
    <source>
        <dbReference type="EMBL" id="RRD28611.1"/>
    </source>
</evidence>
<dbReference type="OrthoDB" id="3260977at2"/>
<dbReference type="Proteomes" id="UP000271272">
    <property type="component" value="Unassembled WGS sequence"/>
</dbReference>
<comment type="caution">
    <text evidence="4">The sequence shown here is derived from an EMBL/GenBank/DDBJ whole genome shotgun (WGS) entry which is preliminary data.</text>
</comment>
<protein>
    <recommendedName>
        <fullName evidence="3">MaoC-like domain-containing protein</fullName>
    </recommendedName>
</protein>
<evidence type="ECO:0000256" key="1">
    <source>
        <dbReference type="ARBA" id="ARBA00005254"/>
    </source>
</evidence>
<dbReference type="SUPFAM" id="SSF54637">
    <property type="entry name" value="Thioesterase/thiol ester dehydrase-isomerase"/>
    <property type="match status" value="1"/>
</dbReference>
<name>A0A3P1V3E4_9ACTO</name>
<evidence type="ECO:0000313" key="5">
    <source>
        <dbReference type="Proteomes" id="UP000271272"/>
    </source>
</evidence>
<gene>
    <name evidence="4" type="ORF">EII10_09040</name>
</gene>
<accession>A0A3P1V3E4</accession>
<dbReference type="EMBL" id="RQZC01000015">
    <property type="protein sequence ID" value="RRD28611.1"/>
    <property type="molecule type" value="Genomic_DNA"/>
</dbReference>
<dbReference type="InterPro" id="IPR029069">
    <property type="entry name" value="HotDog_dom_sf"/>
</dbReference>
<organism evidence="4 5">
    <name type="scientific">Actinomyces bowdenii</name>
    <dbReference type="NCBI Taxonomy" id="131109"/>
    <lineage>
        <taxon>Bacteria</taxon>
        <taxon>Bacillati</taxon>
        <taxon>Actinomycetota</taxon>
        <taxon>Actinomycetes</taxon>
        <taxon>Actinomycetales</taxon>
        <taxon>Actinomycetaceae</taxon>
        <taxon>Actinomyces</taxon>
    </lineage>
</organism>
<dbReference type="Pfam" id="PF01575">
    <property type="entry name" value="MaoC_dehydratas"/>
    <property type="match status" value="1"/>
</dbReference>
<feature type="region of interest" description="Disordered" evidence="2">
    <location>
        <begin position="126"/>
        <end position="151"/>
    </location>
</feature>
<reference evidence="4 5" key="1">
    <citation type="submission" date="2018-11" db="EMBL/GenBank/DDBJ databases">
        <title>Genomes From Bacteria Associated with the Canine Oral Cavity: a Test Case for Automated Genome-Based Taxonomic Assignment.</title>
        <authorList>
            <person name="Coil D.A."/>
            <person name="Jospin G."/>
            <person name="Darling A.E."/>
            <person name="Wallis C."/>
            <person name="Davis I.J."/>
            <person name="Harris S."/>
            <person name="Eisen J.A."/>
            <person name="Holcombe L.J."/>
            <person name="O'Flynn C."/>
        </authorList>
    </citation>
    <scope>NUCLEOTIDE SEQUENCE [LARGE SCALE GENOMIC DNA]</scope>
    <source>
        <strain evidence="4 5">OH5050</strain>
    </source>
</reference>